<reference evidence="2 3" key="1">
    <citation type="submission" date="2019-03" db="EMBL/GenBank/DDBJ databases">
        <authorList>
            <person name="Kim M.K.M."/>
        </authorList>
    </citation>
    <scope>NUCLEOTIDE SEQUENCE [LARGE SCALE GENOMIC DNA]</scope>
    <source>
        <strain evidence="2 3">17J68-15</strain>
    </source>
</reference>
<name>A0A4R4DZJ9_9BACT</name>
<feature type="chain" id="PRO_5021027463" description="TonB-dependent receptor" evidence="1">
    <location>
        <begin position="20"/>
        <end position="683"/>
    </location>
</feature>
<dbReference type="RefSeq" id="WP_131853271.1">
    <property type="nucleotide sequence ID" value="NZ_SKFH01000032.1"/>
</dbReference>
<dbReference type="EMBL" id="SKFH01000032">
    <property type="protein sequence ID" value="TCZ67890.1"/>
    <property type="molecule type" value="Genomic_DNA"/>
</dbReference>
<dbReference type="SUPFAM" id="SSF56935">
    <property type="entry name" value="Porins"/>
    <property type="match status" value="1"/>
</dbReference>
<gene>
    <name evidence="2" type="ORF">E0486_15105</name>
</gene>
<keyword evidence="1" id="KW-0732">Signal</keyword>
<protein>
    <recommendedName>
        <fullName evidence="4">TonB-dependent receptor</fullName>
    </recommendedName>
</protein>
<evidence type="ECO:0008006" key="4">
    <source>
        <dbReference type="Google" id="ProtNLM"/>
    </source>
</evidence>
<evidence type="ECO:0000256" key="1">
    <source>
        <dbReference type="SAM" id="SignalP"/>
    </source>
</evidence>
<comment type="caution">
    <text evidence="2">The sequence shown here is derived from an EMBL/GenBank/DDBJ whole genome shotgun (WGS) entry which is preliminary data.</text>
</comment>
<feature type="signal peptide" evidence="1">
    <location>
        <begin position="1"/>
        <end position="19"/>
    </location>
</feature>
<sequence length="683" mass="75681">MRKSTALLLALLPAAALQAQPPADSSAPLAQKVNATYRPLYTLQRADIERIPASNFMDLVNGAFPFVATDRIRAQDYSFIIDGALLLDPQSLNLSQIASIAFYPQGTGFLRGSTVQRGTFVITTIAGQPVKEIFLHGGLSLPQQETLRGDDAPPLGGQRAPFVHAEAVLGKQFKKKGGFSTAFAYTRYGTPTLSQWQSLSSASQTDAAGSGRERYRLSNFGHWTLGRGLQLQVAVLGTVVTGTDTAGRLITGTQVSERQLRRLTGSLGVQTGLQYDGGRFHNSFQASWSGQSRSDDNALHSMASSIDYWITSNGHEHLRRWSLWNRASYDVLRLRSFRLEAALQAHYRDESHSADIDEETHNNGILTGFRKSWVKTEAHFLELTPALFFDYRNILQAELSYTFDQQKGNSYFASPRMDTGALQAGLRLDALSLVGGKRLSRLELGTDYRARRISTSAAGLLDEDPQANPAAFEAYGAQPMAKSWLHYLHAGFFGDRLGLSVQWIHSKESIQARAMSSIGFISSWTPARRGGLGLSVRGVPVQSGPITWTLQASLYRDRYHLLTDALNGPFALITENPNVEPDDRDLVRGGLQTWLRAGNVHLQASVLQVFDDRRQDLYVRKYDYFDNTQLTNLLAGYTLRFRKGALTALEINGVVQNVPVNRRAYLPRQRFPYFGIGLLAKAR</sequence>
<evidence type="ECO:0000313" key="2">
    <source>
        <dbReference type="EMBL" id="TCZ67890.1"/>
    </source>
</evidence>
<evidence type="ECO:0000313" key="3">
    <source>
        <dbReference type="Proteomes" id="UP000295164"/>
    </source>
</evidence>
<dbReference type="Proteomes" id="UP000295164">
    <property type="component" value="Unassembled WGS sequence"/>
</dbReference>
<proteinExistence type="predicted"/>
<keyword evidence="3" id="KW-1185">Reference proteome</keyword>
<accession>A0A4R4DZJ9</accession>
<organism evidence="2 3">
    <name type="scientific">Flaviaesturariibacter aridisoli</name>
    <dbReference type="NCBI Taxonomy" id="2545761"/>
    <lineage>
        <taxon>Bacteria</taxon>
        <taxon>Pseudomonadati</taxon>
        <taxon>Bacteroidota</taxon>
        <taxon>Chitinophagia</taxon>
        <taxon>Chitinophagales</taxon>
        <taxon>Chitinophagaceae</taxon>
        <taxon>Flaviaestuariibacter</taxon>
    </lineage>
</organism>
<dbReference type="AlphaFoldDB" id="A0A4R4DZJ9"/>